<accession>A0A0K1Q873</accession>
<evidence type="ECO:0000313" key="3">
    <source>
        <dbReference type="EMBL" id="AKV01605.1"/>
    </source>
</evidence>
<organism evidence="3 4">
    <name type="scientific">Labilithrix luteola</name>
    <dbReference type="NCBI Taxonomy" id="1391654"/>
    <lineage>
        <taxon>Bacteria</taxon>
        <taxon>Pseudomonadati</taxon>
        <taxon>Myxococcota</taxon>
        <taxon>Polyangia</taxon>
        <taxon>Polyangiales</taxon>
        <taxon>Labilitrichaceae</taxon>
        <taxon>Labilithrix</taxon>
    </lineage>
</organism>
<dbReference type="PRINTS" id="PR01607">
    <property type="entry name" value="APYRASEFAMLY"/>
</dbReference>
<dbReference type="GO" id="GO:0000166">
    <property type="term" value="F:nucleotide binding"/>
    <property type="evidence" value="ECO:0007669"/>
    <property type="project" value="UniProtKB-KW"/>
</dbReference>
<dbReference type="AlphaFoldDB" id="A0A0K1Q873"/>
<keyword evidence="1" id="KW-0547">Nucleotide-binding</keyword>
<name>A0A0K1Q873_9BACT</name>
<evidence type="ECO:0000313" key="4">
    <source>
        <dbReference type="Proteomes" id="UP000064967"/>
    </source>
</evidence>
<protein>
    <submittedName>
        <fullName evidence="3">5'-nucleotidase</fullName>
    </submittedName>
</protein>
<dbReference type="SUPFAM" id="SSF56300">
    <property type="entry name" value="Metallo-dependent phosphatases"/>
    <property type="match status" value="1"/>
</dbReference>
<dbReference type="Proteomes" id="UP000064967">
    <property type="component" value="Chromosome"/>
</dbReference>
<comment type="similarity">
    <text evidence="1">Belongs to the 5'-nucleotidase family.</text>
</comment>
<dbReference type="GO" id="GO:0009166">
    <property type="term" value="P:nucleotide catabolic process"/>
    <property type="evidence" value="ECO:0007669"/>
    <property type="project" value="InterPro"/>
</dbReference>
<feature type="domain" description="Calcineurin-like phosphoesterase" evidence="2">
    <location>
        <begin position="87"/>
        <end position="296"/>
    </location>
</feature>
<proteinExistence type="inferred from homology"/>
<keyword evidence="1" id="KW-0378">Hydrolase</keyword>
<dbReference type="InterPro" id="IPR029052">
    <property type="entry name" value="Metallo-depent_PP-like"/>
</dbReference>
<dbReference type="GO" id="GO:0030288">
    <property type="term" value="C:outer membrane-bounded periplasmic space"/>
    <property type="evidence" value="ECO:0007669"/>
    <property type="project" value="TreeGrafter"/>
</dbReference>
<keyword evidence="4" id="KW-1185">Reference proteome</keyword>
<reference evidence="3 4" key="1">
    <citation type="submission" date="2015-08" db="EMBL/GenBank/DDBJ databases">
        <authorList>
            <person name="Babu N.S."/>
            <person name="Beckwith C.J."/>
            <person name="Beseler K.G."/>
            <person name="Brison A."/>
            <person name="Carone J.V."/>
            <person name="Caskin T.P."/>
            <person name="Diamond M."/>
            <person name="Durham M.E."/>
            <person name="Foxe J.M."/>
            <person name="Go M."/>
            <person name="Henderson B.A."/>
            <person name="Jones I.B."/>
            <person name="McGettigan J.A."/>
            <person name="Micheletti S.J."/>
            <person name="Nasrallah M.E."/>
            <person name="Ortiz D."/>
            <person name="Piller C.R."/>
            <person name="Privatt S.R."/>
            <person name="Schneider S.L."/>
            <person name="Sharp S."/>
            <person name="Smith T.C."/>
            <person name="Stanton J.D."/>
            <person name="Ullery H.E."/>
            <person name="Wilson R.J."/>
            <person name="Serrano M.G."/>
            <person name="Buck G."/>
            <person name="Lee V."/>
            <person name="Wang Y."/>
            <person name="Carvalho R."/>
            <person name="Voegtly L."/>
            <person name="Shi R."/>
            <person name="Duckworth R."/>
            <person name="Johnson A."/>
            <person name="Loviza R."/>
            <person name="Walstead R."/>
            <person name="Shah Z."/>
            <person name="Kiflezghi M."/>
            <person name="Wade K."/>
            <person name="Ball S.L."/>
            <person name="Bradley K.W."/>
            <person name="Asai D.J."/>
            <person name="Bowman C.A."/>
            <person name="Russell D.A."/>
            <person name="Pope W.H."/>
            <person name="Jacobs-Sera D."/>
            <person name="Hendrix R.W."/>
            <person name="Hatfull G.F."/>
        </authorList>
    </citation>
    <scope>NUCLEOTIDE SEQUENCE [LARGE SCALE GENOMIC DNA]</scope>
    <source>
        <strain evidence="3 4">DSM 27648</strain>
    </source>
</reference>
<dbReference type="PANTHER" id="PTHR11575:SF24">
    <property type="entry name" value="5'-NUCLEOTIDASE"/>
    <property type="match status" value="1"/>
</dbReference>
<dbReference type="STRING" id="1391654.AKJ09_08268"/>
<dbReference type="InterPro" id="IPR004843">
    <property type="entry name" value="Calcineurin-like_PHP"/>
</dbReference>
<dbReference type="GO" id="GO:0016787">
    <property type="term" value="F:hydrolase activity"/>
    <property type="evidence" value="ECO:0007669"/>
    <property type="project" value="UniProtKB-KW"/>
</dbReference>
<gene>
    <name evidence="3" type="ORF">AKJ09_08268</name>
</gene>
<evidence type="ECO:0000259" key="2">
    <source>
        <dbReference type="Pfam" id="PF00149"/>
    </source>
</evidence>
<sequence length="534" mass="58533">MGSMRSSRVVAGILVSLGVLTCAGAYEVFARAEEEPSPPAAVPVATTTVASATPTAESFVREGPDRNATTTIGTCDEARRKGTERFTLAHFNDLQARYSDRLAGRSRYAYIAGYLRQLKKDVPSTLVLDAGDDYEKGAIAEVRSMGETTRRMVQALPIDVRTIGNHDFAYGEAAVLRDARLSAHPVLAANVRHADLADDEQPFRPFVRIDIGCVKVGIIGLVTQNFGADDRPTSDPYDHVFFHDDRYARILEREVKAHRDEVDVLIALTHLGYFEDSRIAMLPSSRGVDLFVGAHTEDLLRTPVSVGRPGGTRSWIVQAGHFGLTLGRADFAFDHQTNKLRLERYRIVDVDASLPMAEDVAALAEDLERGAAPTTHTPVGKARKEITVGSPMTALVARAAKDTLKTDALLLGRDLFWTNLPRGPITLQRMYEAMLSQRQPAGTAGFSSLWTVHLSGRELEALRRRALGNARYELVAPKRIDPSARYCLALDKRAVTYSRSLFGVTLPEATFGGELIDVLERYAIARTAQGEALD</sequence>
<dbReference type="Gene3D" id="3.60.21.10">
    <property type="match status" value="1"/>
</dbReference>
<evidence type="ECO:0000256" key="1">
    <source>
        <dbReference type="RuleBase" id="RU362119"/>
    </source>
</evidence>
<dbReference type="InterPro" id="IPR006179">
    <property type="entry name" value="5_nucleotidase/apyrase"/>
</dbReference>
<dbReference type="EMBL" id="CP012333">
    <property type="protein sequence ID" value="AKV01605.1"/>
    <property type="molecule type" value="Genomic_DNA"/>
</dbReference>
<dbReference type="KEGG" id="llu:AKJ09_08268"/>
<dbReference type="Pfam" id="PF00149">
    <property type="entry name" value="Metallophos"/>
    <property type="match status" value="1"/>
</dbReference>
<dbReference type="PANTHER" id="PTHR11575">
    <property type="entry name" value="5'-NUCLEOTIDASE-RELATED"/>
    <property type="match status" value="1"/>
</dbReference>